<gene>
    <name evidence="2" type="ORF">ACFPKY_12990</name>
</gene>
<organism evidence="2 3">
    <name type="scientific">Nocardioides caricicola</name>
    <dbReference type="NCBI Taxonomy" id="634770"/>
    <lineage>
        <taxon>Bacteria</taxon>
        <taxon>Bacillati</taxon>
        <taxon>Actinomycetota</taxon>
        <taxon>Actinomycetes</taxon>
        <taxon>Propionibacteriales</taxon>
        <taxon>Nocardioidaceae</taxon>
        <taxon>Nocardioides</taxon>
    </lineage>
</organism>
<evidence type="ECO:0008006" key="4">
    <source>
        <dbReference type="Google" id="ProtNLM"/>
    </source>
</evidence>
<evidence type="ECO:0000313" key="3">
    <source>
        <dbReference type="Proteomes" id="UP001595956"/>
    </source>
</evidence>
<protein>
    <recommendedName>
        <fullName evidence="4">DUF2975 domain-containing protein</fullName>
    </recommendedName>
</protein>
<keyword evidence="1" id="KW-1133">Transmembrane helix</keyword>
<sequence>MRSAFDKLISWTGLALAAVLLVAGGLLTWANTFINDQVVDQLGMQNITMPEGEALASLPEADQDALEPYAGSPMDTGAEAKAYADHYILVHMNGSGAGTLEQFPPPAEIEVPEGPITYSTASDIGRTLSAQVAENPNATEEEKAAADAWMGLRETLFMGNTLRGLLLYGYAFATIGTIAGIAAIVSFAGAAFLLVLFALGLVHARRAARAEVPAVNTVPLHA</sequence>
<dbReference type="Proteomes" id="UP001595956">
    <property type="component" value="Unassembled WGS sequence"/>
</dbReference>
<reference evidence="3" key="1">
    <citation type="journal article" date="2019" name="Int. J. Syst. Evol. Microbiol.">
        <title>The Global Catalogue of Microorganisms (GCM) 10K type strain sequencing project: providing services to taxonomists for standard genome sequencing and annotation.</title>
        <authorList>
            <consortium name="The Broad Institute Genomics Platform"/>
            <consortium name="The Broad Institute Genome Sequencing Center for Infectious Disease"/>
            <person name="Wu L."/>
            <person name="Ma J."/>
        </authorList>
    </citation>
    <scope>NUCLEOTIDE SEQUENCE [LARGE SCALE GENOMIC DNA]</scope>
    <source>
        <strain evidence="3">KACC 13778</strain>
    </source>
</reference>
<keyword evidence="1" id="KW-0812">Transmembrane</keyword>
<name>A0ABW0N102_9ACTN</name>
<evidence type="ECO:0000256" key="1">
    <source>
        <dbReference type="SAM" id="Phobius"/>
    </source>
</evidence>
<accession>A0ABW0N102</accession>
<feature type="transmembrane region" description="Helical" evidence="1">
    <location>
        <begin position="167"/>
        <end position="199"/>
    </location>
</feature>
<dbReference type="RefSeq" id="WP_345179285.1">
    <property type="nucleotide sequence ID" value="NZ_BAABFQ010000007.1"/>
</dbReference>
<evidence type="ECO:0000313" key="2">
    <source>
        <dbReference type="EMBL" id="MFC5494025.1"/>
    </source>
</evidence>
<dbReference type="EMBL" id="JBHSMD010000004">
    <property type="protein sequence ID" value="MFC5494025.1"/>
    <property type="molecule type" value="Genomic_DNA"/>
</dbReference>
<keyword evidence="3" id="KW-1185">Reference proteome</keyword>
<proteinExistence type="predicted"/>
<keyword evidence="1" id="KW-0472">Membrane</keyword>
<comment type="caution">
    <text evidence="2">The sequence shown here is derived from an EMBL/GenBank/DDBJ whole genome shotgun (WGS) entry which is preliminary data.</text>
</comment>